<accession>A0A1M6RUH6</accession>
<dbReference type="AlphaFoldDB" id="A0A1M6RUH6"/>
<name>A0A1M6RUH6_9ACTN</name>
<dbReference type="OrthoDB" id="3431016at2"/>
<dbReference type="EMBL" id="FQZK01000018">
    <property type="protein sequence ID" value="SHK36151.1"/>
    <property type="molecule type" value="Genomic_DNA"/>
</dbReference>
<keyword evidence="3" id="KW-1185">Reference proteome</keyword>
<feature type="transmembrane region" description="Helical" evidence="1">
    <location>
        <begin position="62"/>
        <end position="78"/>
    </location>
</feature>
<gene>
    <name evidence="2" type="ORF">SAMN05421803_11870</name>
</gene>
<feature type="transmembrane region" description="Helical" evidence="1">
    <location>
        <begin position="36"/>
        <end position="56"/>
    </location>
</feature>
<reference evidence="2 3" key="1">
    <citation type="submission" date="2016-11" db="EMBL/GenBank/DDBJ databases">
        <authorList>
            <person name="Jaros S."/>
            <person name="Januszkiewicz K."/>
            <person name="Wedrychowicz H."/>
        </authorList>
    </citation>
    <scope>NUCLEOTIDE SEQUENCE [LARGE SCALE GENOMIC DNA]</scope>
    <source>
        <strain evidence="2 3">CGMCC 4.5723</strain>
    </source>
</reference>
<keyword evidence="1" id="KW-0812">Transmembrane</keyword>
<dbReference type="RefSeq" id="WP_073381808.1">
    <property type="nucleotide sequence ID" value="NZ_FQZK01000018.1"/>
</dbReference>
<keyword evidence="1" id="KW-1133">Transmembrane helix</keyword>
<organism evidence="2 3">
    <name type="scientific">Nocardiopsis flavescens</name>
    <dbReference type="NCBI Taxonomy" id="758803"/>
    <lineage>
        <taxon>Bacteria</taxon>
        <taxon>Bacillati</taxon>
        <taxon>Actinomycetota</taxon>
        <taxon>Actinomycetes</taxon>
        <taxon>Streptosporangiales</taxon>
        <taxon>Nocardiopsidaceae</taxon>
        <taxon>Nocardiopsis</taxon>
    </lineage>
</organism>
<evidence type="ECO:0000313" key="3">
    <source>
        <dbReference type="Proteomes" id="UP000184452"/>
    </source>
</evidence>
<evidence type="ECO:0008006" key="4">
    <source>
        <dbReference type="Google" id="ProtNLM"/>
    </source>
</evidence>
<proteinExistence type="predicted"/>
<evidence type="ECO:0000256" key="1">
    <source>
        <dbReference type="SAM" id="Phobius"/>
    </source>
</evidence>
<dbReference type="Proteomes" id="UP000184452">
    <property type="component" value="Unassembled WGS sequence"/>
</dbReference>
<keyword evidence="1" id="KW-0472">Membrane</keyword>
<protein>
    <recommendedName>
        <fullName evidence="4">DUF3040 domain-containing protein</fullName>
    </recommendedName>
</protein>
<sequence length="98" mass="11196">MTGRHRAPYDPEAKRLEREVVKRERAARAPAPANRWLVKFSIMALVLTAAFGVFVWFENPRGMWVVGLSALIHLTNLVRETRAHLRHRAASTPEDAPR</sequence>
<evidence type="ECO:0000313" key="2">
    <source>
        <dbReference type="EMBL" id="SHK36151.1"/>
    </source>
</evidence>